<name>A0ABV6YWM8_UNCC1</name>
<dbReference type="PANTHER" id="PTHR48025">
    <property type="entry name" value="OS02G0815200 PROTEIN"/>
    <property type="match status" value="1"/>
</dbReference>
<dbReference type="InterPro" id="IPR000504">
    <property type="entry name" value="RRM_dom"/>
</dbReference>
<evidence type="ECO:0000259" key="3">
    <source>
        <dbReference type="PROSITE" id="PS50102"/>
    </source>
</evidence>
<feature type="domain" description="RRM" evidence="3">
    <location>
        <begin position="4"/>
        <end position="76"/>
    </location>
</feature>
<dbReference type="Pfam" id="PF00076">
    <property type="entry name" value="RRM_1"/>
    <property type="match status" value="1"/>
</dbReference>
<dbReference type="InterPro" id="IPR012677">
    <property type="entry name" value="Nucleotide-bd_a/b_plait_sf"/>
</dbReference>
<feature type="compositionally biased region" description="Basic and acidic residues" evidence="2">
    <location>
        <begin position="70"/>
        <end position="92"/>
    </location>
</feature>
<evidence type="ECO:0000313" key="5">
    <source>
        <dbReference type="Proteomes" id="UP001594351"/>
    </source>
</evidence>
<evidence type="ECO:0000313" key="4">
    <source>
        <dbReference type="EMBL" id="MFC1850610.1"/>
    </source>
</evidence>
<dbReference type="EMBL" id="JBHPBY010000111">
    <property type="protein sequence ID" value="MFC1850610.1"/>
    <property type="molecule type" value="Genomic_DNA"/>
</dbReference>
<dbReference type="InterPro" id="IPR050502">
    <property type="entry name" value="Euk_RNA-bind_prot"/>
</dbReference>
<evidence type="ECO:0000256" key="1">
    <source>
        <dbReference type="ARBA" id="ARBA00022884"/>
    </source>
</evidence>
<proteinExistence type="predicted"/>
<keyword evidence="1" id="KW-0694">RNA-binding</keyword>
<dbReference type="SMART" id="SM00360">
    <property type="entry name" value="RRM"/>
    <property type="match status" value="1"/>
</dbReference>
<protein>
    <submittedName>
        <fullName evidence="4">RNA recognition motif domain-containing protein</fullName>
    </submittedName>
</protein>
<dbReference type="SUPFAM" id="SSF54928">
    <property type="entry name" value="RNA-binding domain, RBD"/>
    <property type="match status" value="1"/>
</dbReference>
<dbReference type="Proteomes" id="UP001594351">
    <property type="component" value="Unassembled WGS sequence"/>
</dbReference>
<feature type="region of interest" description="Disordered" evidence="2">
    <location>
        <begin position="47"/>
        <end position="92"/>
    </location>
</feature>
<sequence length="92" mass="10573">MQGSKLFVGNLNYTVENADLEELFSKFGTVKDVKIVERRGFGFVEMSSQSEAEKAKEELNNTSFKGRNLNIDEAKPRRSGGKRDSRNQRNRW</sequence>
<gene>
    <name evidence="4" type="ORF">ACFL27_10495</name>
</gene>
<dbReference type="InterPro" id="IPR035979">
    <property type="entry name" value="RBD_domain_sf"/>
</dbReference>
<evidence type="ECO:0000256" key="2">
    <source>
        <dbReference type="SAM" id="MobiDB-lite"/>
    </source>
</evidence>
<dbReference type="PANTHER" id="PTHR48025:SF1">
    <property type="entry name" value="RRM DOMAIN-CONTAINING PROTEIN"/>
    <property type="match status" value="1"/>
</dbReference>
<dbReference type="Gene3D" id="3.30.70.330">
    <property type="match status" value="1"/>
</dbReference>
<accession>A0ABV6YWM8</accession>
<comment type="caution">
    <text evidence="4">The sequence shown here is derived from an EMBL/GenBank/DDBJ whole genome shotgun (WGS) entry which is preliminary data.</text>
</comment>
<dbReference type="PROSITE" id="PS50102">
    <property type="entry name" value="RRM"/>
    <property type="match status" value="1"/>
</dbReference>
<reference evidence="4 5" key="1">
    <citation type="submission" date="2024-09" db="EMBL/GenBank/DDBJ databases">
        <title>Laminarin stimulates single cell rates of sulfate reduction while oxygen inhibits transcriptomic activity in coastal marine sediment.</title>
        <authorList>
            <person name="Lindsay M."/>
            <person name="Orcutt B."/>
            <person name="Emerson D."/>
            <person name="Stepanauskas R."/>
            <person name="D'Angelo T."/>
        </authorList>
    </citation>
    <scope>NUCLEOTIDE SEQUENCE [LARGE SCALE GENOMIC DNA]</scope>
    <source>
        <strain evidence="4">SAG AM-311-K15</strain>
    </source>
</reference>
<keyword evidence="5" id="KW-1185">Reference proteome</keyword>
<organism evidence="4 5">
    <name type="scientific">candidate division CSSED10-310 bacterium</name>
    <dbReference type="NCBI Taxonomy" id="2855610"/>
    <lineage>
        <taxon>Bacteria</taxon>
        <taxon>Bacteria division CSSED10-310</taxon>
    </lineage>
</organism>